<name>A0A165BF27_9APHY</name>
<gene>
    <name evidence="1" type="ORF">LAESUDRAFT_731749</name>
</gene>
<organism evidence="1 2">
    <name type="scientific">Laetiporus sulphureus 93-53</name>
    <dbReference type="NCBI Taxonomy" id="1314785"/>
    <lineage>
        <taxon>Eukaryota</taxon>
        <taxon>Fungi</taxon>
        <taxon>Dikarya</taxon>
        <taxon>Basidiomycota</taxon>
        <taxon>Agaricomycotina</taxon>
        <taxon>Agaricomycetes</taxon>
        <taxon>Polyporales</taxon>
        <taxon>Laetiporus</taxon>
    </lineage>
</organism>
<dbReference type="InParanoid" id="A0A165BF27"/>
<proteinExistence type="predicted"/>
<dbReference type="GeneID" id="63827136"/>
<dbReference type="EMBL" id="KV427673">
    <property type="protein sequence ID" value="KZT00918.1"/>
    <property type="molecule type" value="Genomic_DNA"/>
</dbReference>
<keyword evidence="2" id="KW-1185">Reference proteome</keyword>
<protein>
    <submittedName>
        <fullName evidence="1">Uncharacterized protein</fullName>
    </submittedName>
</protein>
<dbReference type="Proteomes" id="UP000076871">
    <property type="component" value="Unassembled WGS sequence"/>
</dbReference>
<dbReference type="AlphaFoldDB" id="A0A165BF27"/>
<reference evidence="1 2" key="1">
    <citation type="journal article" date="2016" name="Mol. Biol. Evol.">
        <title>Comparative Genomics of Early-Diverging Mushroom-Forming Fungi Provides Insights into the Origins of Lignocellulose Decay Capabilities.</title>
        <authorList>
            <person name="Nagy L.G."/>
            <person name="Riley R."/>
            <person name="Tritt A."/>
            <person name="Adam C."/>
            <person name="Daum C."/>
            <person name="Floudas D."/>
            <person name="Sun H."/>
            <person name="Yadav J.S."/>
            <person name="Pangilinan J."/>
            <person name="Larsson K.H."/>
            <person name="Matsuura K."/>
            <person name="Barry K."/>
            <person name="Labutti K."/>
            <person name="Kuo R."/>
            <person name="Ohm R.A."/>
            <person name="Bhattacharya S.S."/>
            <person name="Shirouzu T."/>
            <person name="Yoshinaga Y."/>
            <person name="Martin F.M."/>
            <person name="Grigoriev I.V."/>
            <person name="Hibbett D.S."/>
        </authorList>
    </citation>
    <scope>NUCLEOTIDE SEQUENCE [LARGE SCALE GENOMIC DNA]</scope>
    <source>
        <strain evidence="1 2">93-53</strain>
    </source>
</reference>
<evidence type="ECO:0000313" key="1">
    <source>
        <dbReference type="EMBL" id="KZT00918.1"/>
    </source>
</evidence>
<accession>A0A165BF27</accession>
<dbReference type="RefSeq" id="XP_040758658.1">
    <property type="nucleotide sequence ID" value="XM_040910107.1"/>
</dbReference>
<evidence type="ECO:0000313" key="2">
    <source>
        <dbReference type="Proteomes" id="UP000076871"/>
    </source>
</evidence>
<sequence>MPTHDKRPLSFLFPTAYQREPAQSFNRNHCPHGGQPVEPFTQTRPICHPLPRSISTAHERVDVCRRRRPRRRRC</sequence>